<feature type="region of interest" description="Disordered" evidence="7">
    <location>
        <begin position="76"/>
        <end position="100"/>
    </location>
</feature>
<evidence type="ECO:0000256" key="4">
    <source>
        <dbReference type="ARBA" id="ARBA00022801"/>
    </source>
</evidence>
<keyword evidence="12" id="KW-1185">Reference proteome</keyword>
<keyword evidence="3 8" id="KW-0812">Transmembrane</keyword>
<evidence type="ECO:0000256" key="7">
    <source>
        <dbReference type="SAM" id="MobiDB-lite"/>
    </source>
</evidence>
<dbReference type="EMBL" id="SJPL01000001">
    <property type="protein sequence ID" value="TWT72137.1"/>
    <property type="molecule type" value="Genomic_DNA"/>
</dbReference>
<name>A0A5C5Y8X8_9PLAN</name>
<dbReference type="SUPFAM" id="SSF144091">
    <property type="entry name" value="Rhomboid-like"/>
    <property type="match status" value="1"/>
</dbReference>
<dbReference type="PANTHER" id="PTHR43731">
    <property type="entry name" value="RHOMBOID PROTEASE"/>
    <property type="match status" value="1"/>
</dbReference>
<proteinExistence type="inferred from homology"/>
<dbReference type="AlphaFoldDB" id="A0A5C5Y8X8"/>
<keyword evidence="6 8" id="KW-0472">Membrane</keyword>
<evidence type="ECO:0000256" key="3">
    <source>
        <dbReference type="ARBA" id="ARBA00022692"/>
    </source>
</evidence>
<comment type="caution">
    <text evidence="11">The sequence shown here is derived from an EMBL/GenBank/DDBJ whole genome shotgun (WGS) entry which is preliminary data.</text>
</comment>
<evidence type="ECO:0000259" key="9">
    <source>
        <dbReference type="Pfam" id="PF01694"/>
    </source>
</evidence>
<dbReference type="Pfam" id="PF01694">
    <property type="entry name" value="Rhomboid"/>
    <property type="match status" value="1"/>
</dbReference>
<evidence type="ECO:0000313" key="12">
    <source>
        <dbReference type="Proteomes" id="UP000317238"/>
    </source>
</evidence>
<accession>A0A5C5Y8X8</accession>
<comment type="similarity">
    <text evidence="2">Belongs to the peptidase S54 family.</text>
</comment>
<dbReference type="Gene3D" id="1.20.1540.10">
    <property type="entry name" value="Rhomboid-like"/>
    <property type="match status" value="1"/>
</dbReference>
<evidence type="ECO:0000256" key="5">
    <source>
        <dbReference type="ARBA" id="ARBA00022989"/>
    </source>
</evidence>
<feature type="transmembrane region" description="Helical" evidence="8">
    <location>
        <begin position="107"/>
        <end position="126"/>
    </location>
</feature>
<reference evidence="11 12" key="1">
    <citation type="submission" date="2019-02" db="EMBL/GenBank/DDBJ databases">
        <title>Deep-cultivation of Planctomycetes and their phenomic and genomic characterization uncovers novel biology.</title>
        <authorList>
            <person name="Wiegand S."/>
            <person name="Jogler M."/>
            <person name="Boedeker C."/>
            <person name="Pinto D."/>
            <person name="Vollmers J."/>
            <person name="Rivas-Marin E."/>
            <person name="Kohn T."/>
            <person name="Peeters S.H."/>
            <person name="Heuer A."/>
            <person name="Rast P."/>
            <person name="Oberbeckmann S."/>
            <person name="Bunk B."/>
            <person name="Jeske O."/>
            <person name="Meyerdierks A."/>
            <person name="Storesund J.E."/>
            <person name="Kallscheuer N."/>
            <person name="Luecker S."/>
            <person name="Lage O.M."/>
            <person name="Pohl T."/>
            <person name="Merkel B.J."/>
            <person name="Hornburger P."/>
            <person name="Mueller R.-W."/>
            <person name="Bruemmer F."/>
            <person name="Labrenz M."/>
            <person name="Spormann A.M."/>
            <person name="Op Den Camp H."/>
            <person name="Overmann J."/>
            <person name="Amann R."/>
            <person name="Jetten M.S.M."/>
            <person name="Mascher T."/>
            <person name="Medema M.H."/>
            <person name="Devos D.P."/>
            <person name="Kaster A.-K."/>
            <person name="Ovreas L."/>
            <person name="Rohde M."/>
            <person name="Galperin M.Y."/>
            <person name="Jogler C."/>
        </authorList>
    </citation>
    <scope>NUCLEOTIDE SEQUENCE [LARGE SCALE GENOMIC DNA]</scope>
    <source>
        <strain evidence="11 12">Pan14r</strain>
    </source>
</reference>
<feature type="transmembrane region" description="Helical" evidence="8">
    <location>
        <begin position="302"/>
        <end position="335"/>
    </location>
</feature>
<dbReference type="PANTHER" id="PTHR43731:SF14">
    <property type="entry name" value="PRESENILIN-ASSOCIATED RHOMBOID-LIKE PROTEIN, MITOCHONDRIAL"/>
    <property type="match status" value="1"/>
</dbReference>
<evidence type="ECO:0000256" key="6">
    <source>
        <dbReference type="ARBA" id="ARBA00023136"/>
    </source>
</evidence>
<feature type="compositionally biased region" description="Polar residues" evidence="7">
    <location>
        <begin position="79"/>
        <end position="91"/>
    </location>
</feature>
<feature type="domain" description="Peptidase S54 rhomboid" evidence="9">
    <location>
        <begin position="191"/>
        <end position="334"/>
    </location>
</feature>
<evidence type="ECO:0000313" key="11">
    <source>
        <dbReference type="EMBL" id="TWT72137.1"/>
    </source>
</evidence>
<keyword evidence="5 8" id="KW-1133">Transmembrane helix</keyword>
<comment type="subcellular location">
    <subcellularLocation>
        <location evidence="1">Membrane</location>
        <topology evidence="1">Multi-pass membrane protein</topology>
    </subcellularLocation>
</comment>
<dbReference type="InterPro" id="IPR038236">
    <property type="entry name" value="GlpG_N_sf"/>
</dbReference>
<evidence type="ECO:0000256" key="8">
    <source>
        <dbReference type="SAM" id="Phobius"/>
    </source>
</evidence>
<dbReference type="OrthoDB" id="9813074at2"/>
<feature type="transmembrane region" description="Helical" evidence="8">
    <location>
        <begin position="263"/>
        <end position="281"/>
    </location>
</feature>
<feature type="domain" description="Peptidase S54 GlpG peptidase N-terminal" evidence="10">
    <location>
        <begin position="1"/>
        <end position="69"/>
    </location>
</feature>
<dbReference type="EC" id="3.4.21.105" evidence="11"/>
<dbReference type="GO" id="GO:0016020">
    <property type="term" value="C:membrane"/>
    <property type="evidence" value="ECO:0007669"/>
    <property type="project" value="UniProtKB-SubCell"/>
</dbReference>
<gene>
    <name evidence="11" type="primary">glpG_1</name>
    <name evidence="11" type="ORF">Pan14r_44540</name>
</gene>
<dbReference type="Pfam" id="PF12122">
    <property type="entry name" value="Rhomboid_N"/>
    <property type="match status" value="1"/>
</dbReference>
<feature type="transmembrane region" description="Helical" evidence="8">
    <location>
        <begin position="230"/>
        <end position="251"/>
    </location>
</feature>
<organism evidence="11 12">
    <name type="scientific">Crateriforma conspicua</name>
    <dbReference type="NCBI Taxonomy" id="2527996"/>
    <lineage>
        <taxon>Bacteria</taxon>
        <taxon>Pseudomonadati</taxon>
        <taxon>Planctomycetota</taxon>
        <taxon>Planctomycetia</taxon>
        <taxon>Planctomycetales</taxon>
        <taxon>Planctomycetaceae</taxon>
        <taxon>Crateriforma</taxon>
    </lineage>
</organism>
<dbReference type="RefSeq" id="WP_146440185.1">
    <property type="nucleotide sequence ID" value="NZ_SJPL01000001.1"/>
</dbReference>
<dbReference type="Proteomes" id="UP000317238">
    <property type="component" value="Unassembled WGS sequence"/>
</dbReference>
<dbReference type="Gene3D" id="3.30.70.2350">
    <property type="match status" value="1"/>
</dbReference>
<dbReference type="GO" id="GO:0004252">
    <property type="term" value="F:serine-type endopeptidase activity"/>
    <property type="evidence" value="ECO:0007669"/>
    <property type="project" value="InterPro"/>
</dbReference>
<dbReference type="InterPro" id="IPR022764">
    <property type="entry name" value="Peptidase_S54_rhomboid_dom"/>
</dbReference>
<keyword evidence="4 11" id="KW-0378">Hydrolase</keyword>
<dbReference type="InterPro" id="IPR022732">
    <property type="entry name" value="Peptidase_S54_GlpG_N"/>
</dbReference>
<dbReference type="GO" id="GO:0006508">
    <property type="term" value="P:proteolysis"/>
    <property type="evidence" value="ECO:0007669"/>
    <property type="project" value="UniProtKB-KW"/>
</dbReference>
<keyword evidence="11" id="KW-0645">Protease</keyword>
<evidence type="ECO:0000256" key="2">
    <source>
        <dbReference type="ARBA" id="ARBA00009045"/>
    </source>
</evidence>
<dbReference type="InterPro" id="IPR050925">
    <property type="entry name" value="Rhomboid_protease_S54"/>
</dbReference>
<dbReference type="InterPro" id="IPR035952">
    <property type="entry name" value="Rhomboid-like_sf"/>
</dbReference>
<sequence length="340" mass="37668">MRKIGTLSQPRDARRFCDYLLTRQIDATWEQESDGCDVWIRDESDVEAARTELGTFRQDPGAPRYDVGDQVKKIRSEQAKQQQRMQKNIRSVPTGGPGMGRMRQANIPLTIGIIAISVLASFGTNFGNVDWADPRNADFRENLSLETKTYLAMSFVDRYDYATLQSERGEVVDWTVFATADGGDSLSSLKKGQVWRLITPMFLHGSVIHLLFNMLWIYTLGSSLERLHGSLFFAGLVLVSQIAGMLVQVLLPDWLPPSLQGSPFAIGASGAVFGLFGYIWIRPKVEALYPIRMPPQNVMLMLGWLVICMTPLIGNVANGAHLGGLLGGVAAAYLWPGRVT</sequence>
<evidence type="ECO:0000259" key="10">
    <source>
        <dbReference type="Pfam" id="PF12122"/>
    </source>
</evidence>
<protein>
    <submittedName>
        <fullName evidence="11">Rhomboid protease GlpG</fullName>
        <ecNumber evidence="11">3.4.21.105</ecNumber>
    </submittedName>
</protein>
<feature type="transmembrane region" description="Helical" evidence="8">
    <location>
        <begin position="197"/>
        <end position="218"/>
    </location>
</feature>
<evidence type="ECO:0000256" key="1">
    <source>
        <dbReference type="ARBA" id="ARBA00004141"/>
    </source>
</evidence>